<name>A0A3A2ZMU3_9EURO</name>
<protein>
    <recommendedName>
        <fullName evidence="2">Ubiquitin 3 binding protein But2 C-terminal domain-containing protein</fullName>
    </recommendedName>
</protein>
<keyword evidence="1" id="KW-0732">Signal</keyword>
<evidence type="ECO:0000256" key="1">
    <source>
        <dbReference type="SAM" id="SignalP"/>
    </source>
</evidence>
<feature type="chain" id="PRO_5017448701" description="Ubiquitin 3 binding protein But2 C-terminal domain-containing protein" evidence="1">
    <location>
        <begin position="19"/>
        <end position="194"/>
    </location>
</feature>
<dbReference type="InterPro" id="IPR018620">
    <property type="entry name" value="Ubiquitin3-bd_protein_But2_C"/>
</dbReference>
<organism evidence="3 4">
    <name type="scientific">Aspergillus sclerotialis</name>
    <dbReference type="NCBI Taxonomy" id="2070753"/>
    <lineage>
        <taxon>Eukaryota</taxon>
        <taxon>Fungi</taxon>
        <taxon>Dikarya</taxon>
        <taxon>Ascomycota</taxon>
        <taxon>Pezizomycotina</taxon>
        <taxon>Eurotiomycetes</taxon>
        <taxon>Eurotiomycetidae</taxon>
        <taxon>Eurotiales</taxon>
        <taxon>Aspergillaceae</taxon>
        <taxon>Aspergillus</taxon>
        <taxon>Aspergillus subgen. Polypaecilum</taxon>
    </lineage>
</organism>
<evidence type="ECO:0000313" key="3">
    <source>
        <dbReference type="EMBL" id="RJE24492.1"/>
    </source>
</evidence>
<feature type="domain" description="Ubiquitin 3 binding protein But2 C-terminal" evidence="2">
    <location>
        <begin position="65"/>
        <end position="182"/>
    </location>
</feature>
<feature type="signal peptide" evidence="1">
    <location>
        <begin position="1"/>
        <end position="18"/>
    </location>
</feature>
<accession>A0A3A2ZMU3</accession>
<dbReference type="Pfam" id="PF09792">
    <property type="entry name" value="But2"/>
    <property type="match status" value="1"/>
</dbReference>
<gene>
    <name evidence="3" type="ORF">PHISCL_03184</name>
</gene>
<reference evidence="4" key="1">
    <citation type="submission" date="2017-02" db="EMBL/GenBank/DDBJ databases">
        <authorList>
            <person name="Tafer H."/>
            <person name="Lopandic K."/>
        </authorList>
    </citation>
    <scope>NUCLEOTIDE SEQUENCE [LARGE SCALE GENOMIC DNA]</scope>
    <source>
        <strain evidence="4">CBS 366.77</strain>
    </source>
</reference>
<dbReference type="Proteomes" id="UP000266188">
    <property type="component" value="Unassembled WGS sequence"/>
</dbReference>
<evidence type="ECO:0000313" key="4">
    <source>
        <dbReference type="Proteomes" id="UP000266188"/>
    </source>
</evidence>
<sequence length="194" mass="21399">MKYAGIFTAFSLFAAATAASIPMEKREDDKMYPHATFRRWVSTGQLVEDPQDQLLVVRNNNPAEETTAIVTFDFDPSLEGRTCKLMFELWARDTSTGSQTVDVFSTIDPPSSQSMSVAEASKALVMKMTQSRGEHMGRIKVPAPGTAEWIQSYHGMPEFPCPAGQLMGWEFVGVGEDITLQWDIGVTGPTVQVL</sequence>
<dbReference type="AlphaFoldDB" id="A0A3A2ZMU3"/>
<evidence type="ECO:0000259" key="2">
    <source>
        <dbReference type="Pfam" id="PF09792"/>
    </source>
</evidence>
<dbReference type="EMBL" id="MVGC01000079">
    <property type="protein sequence ID" value="RJE24492.1"/>
    <property type="molecule type" value="Genomic_DNA"/>
</dbReference>
<dbReference type="OrthoDB" id="5356630at2759"/>
<keyword evidence="4" id="KW-1185">Reference proteome</keyword>
<comment type="caution">
    <text evidence="3">The sequence shown here is derived from an EMBL/GenBank/DDBJ whole genome shotgun (WGS) entry which is preliminary data.</text>
</comment>
<proteinExistence type="predicted"/>